<reference evidence="2 3" key="1">
    <citation type="journal article" date="2019" name="Int. J. Syst. Evol. Microbiol.">
        <title>The Global Catalogue of Microorganisms (GCM) 10K type strain sequencing project: providing services to taxonomists for standard genome sequencing and annotation.</title>
        <authorList>
            <consortium name="The Broad Institute Genomics Platform"/>
            <consortium name="The Broad Institute Genome Sequencing Center for Infectious Disease"/>
            <person name="Wu L."/>
            <person name="Ma J."/>
        </authorList>
    </citation>
    <scope>NUCLEOTIDE SEQUENCE [LARGE SCALE GENOMIC DNA]</scope>
    <source>
        <strain evidence="2 3">JCM 17504</strain>
    </source>
</reference>
<accession>A0AAV3UP41</accession>
<dbReference type="GeneID" id="68615790"/>
<gene>
    <name evidence="2" type="ORF">GCM10025751_47920</name>
</gene>
<dbReference type="SUPFAM" id="SSF52540">
    <property type="entry name" value="P-loop containing nucleoside triphosphate hydrolases"/>
    <property type="match status" value="1"/>
</dbReference>
<dbReference type="Proteomes" id="UP001501729">
    <property type="component" value="Unassembled WGS sequence"/>
</dbReference>
<dbReference type="Pfam" id="PF13614">
    <property type="entry name" value="AAA_31"/>
    <property type="match status" value="1"/>
</dbReference>
<evidence type="ECO:0000313" key="2">
    <source>
        <dbReference type="EMBL" id="GAA5061525.1"/>
    </source>
</evidence>
<dbReference type="InterPro" id="IPR025669">
    <property type="entry name" value="AAA_dom"/>
</dbReference>
<evidence type="ECO:0000259" key="1">
    <source>
        <dbReference type="Pfam" id="PF13614"/>
    </source>
</evidence>
<dbReference type="InterPro" id="IPR027417">
    <property type="entry name" value="P-loop_NTPase"/>
</dbReference>
<dbReference type="EMBL" id="BAABKX010000019">
    <property type="protein sequence ID" value="GAA5061525.1"/>
    <property type="molecule type" value="Genomic_DNA"/>
</dbReference>
<evidence type="ECO:0000313" key="3">
    <source>
        <dbReference type="Proteomes" id="UP001501729"/>
    </source>
</evidence>
<dbReference type="Gene3D" id="3.40.50.300">
    <property type="entry name" value="P-loop containing nucleotide triphosphate hydrolases"/>
    <property type="match status" value="1"/>
</dbReference>
<dbReference type="AlphaFoldDB" id="A0AAV3UP41"/>
<proteinExistence type="predicted"/>
<organism evidence="2 3">
    <name type="scientific">Haladaptatus pallidirubidus</name>
    <dbReference type="NCBI Taxonomy" id="1008152"/>
    <lineage>
        <taxon>Archaea</taxon>
        <taxon>Methanobacteriati</taxon>
        <taxon>Methanobacteriota</taxon>
        <taxon>Stenosarchaea group</taxon>
        <taxon>Halobacteria</taxon>
        <taxon>Halobacteriales</taxon>
        <taxon>Haladaptataceae</taxon>
        <taxon>Haladaptatus</taxon>
    </lineage>
</organism>
<dbReference type="RefSeq" id="WP_227777102.1">
    <property type="nucleotide sequence ID" value="NZ_BAABKX010000019.1"/>
</dbReference>
<name>A0AAV3UP41_9EURY</name>
<dbReference type="CDD" id="cd02042">
    <property type="entry name" value="ParAB_family"/>
    <property type="match status" value="1"/>
</dbReference>
<dbReference type="PANTHER" id="PTHR13696">
    <property type="entry name" value="P-LOOP CONTAINING NUCLEOSIDE TRIPHOSPHATE HYDROLASE"/>
    <property type="match status" value="1"/>
</dbReference>
<comment type="caution">
    <text evidence="2">The sequence shown here is derived from an EMBL/GenBank/DDBJ whole genome shotgun (WGS) entry which is preliminary data.</text>
</comment>
<protein>
    <submittedName>
        <fullName evidence="2">ParA family protein</fullName>
    </submittedName>
</protein>
<feature type="domain" description="AAA" evidence="1">
    <location>
        <begin position="20"/>
        <end position="182"/>
    </location>
</feature>
<dbReference type="PANTHER" id="PTHR13696:SF99">
    <property type="entry name" value="COBYRINIC ACID AC-DIAMIDE SYNTHASE"/>
    <property type="match status" value="1"/>
</dbReference>
<keyword evidence="3" id="KW-1185">Reference proteome</keyword>
<dbReference type="InterPro" id="IPR050678">
    <property type="entry name" value="DNA_Partitioning_ATPase"/>
</dbReference>
<sequence length="310" mass="35120">MNSETVEVKDVEREPITGQAVSVNMLKGGVGKSILALNIADRLSVRGHDVLFIDLDPNGHITESLGYEDVFADPTHDLTNIIIHEYGEFEEYIYPTDWEWDFVPASVKLSTLESELSDNSITLLKRNFVQPLLENEKYDYIIMDGGGEWSHIAKAAYGAAARTIIPIPPGDMNRSGFKRTYDRVISEMPDELDFKILAIVPNMITEYIKHDKADRRLLENLNRSETFSKYLPSFARIPPEDWDAIDSGKMDVPKPGLRKNSNLENALEEENMPFGRYIETQDSISQNDGLTLKHLDELAWIIERGGVTDE</sequence>